<name>A0A974WEE6_9BACT</name>
<feature type="transmembrane region" description="Helical" evidence="1">
    <location>
        <begin position="385"/>
        <end position="409"/>
    </location>
</feature>
<feature type="domain" description="Nucleoside transporter/FeoB GTPase Gate" evidence="2">
    <location>
        <begin position="277"/>
        <end position="380"/>
    </location>
</feature>
<gene>
    <name evidence="3" type="ORF">JR347_11770</name>
</gene>
<dbReference type="RefSeq" id="WP_205720802.1">
    <property type="nucleotide sequence ID" value="NZ_CP070608.1"/>
</dbReference>
<evidence type="ECO:0000313" key="4">
    <source>
        <dbReference type="Proteomes" id="UP000662783"/>
    </source>
</evidence>
<feature type="transmembrane region" description="Helical" evidence="1">
    <location>
        <begin position="45"/>
        <end position="63"/>
    </location>
</feature>
<evidence type="ECO:0000313" key="3">
    <source>
        <dbReference type="EMBL" id="QSE96285.1"/>
    </source>
</evidence>
<proteinExistence type="predicted"/>
<feature type="transmembrane region" description="Helical" evidence="1">
    <location>
        <begin position="173"/>
        <end position="192"/>
    </location>
</feature>
<keyword evidence="1" id="KW-0472">Membrane</keyword>
<feature type="transmembrane region" description="Helical" evidence="1">
    <location>
        <begin position="5"/>
        <end position="25"/>
    </location>
</feature>
<keyword evidence="1" id="KW-0812">Transmembrane</keyword>
<keyword evidence="1" id="KW-1133">Transmembrane helix</keyword>
<dbReference type="InterPro" id="IPR011415">
    <property type="entry name" value="SpmA_SpmB"/>
</dbReference>
<dbReference type="Pfam" id="PF07670">
    <property type="entry name" value="Gate"/>
    <property type="match status" value="2"/>
</dbReference>
<evidence type="ECO:0000256" key="1">
    <source>
        <dbReference type="SAM" id="Phobius"/>
    </source>
</evidence>
<feature type="transmembrane region" description="Helical" evidence="1">
    <location>
        <begin position="141"/>
        <end position="161"/>
    </location>
</feature>
<reference evidence="3" key="1">
    <citation type="submission" date="2021-02" db="EMBL/GenBank/DDBJ databases">
        <title>Fulvivirga sp. S481 isolated from sea water.</title>
        <authorList>
            <person name="Bae S.S."/>
            <person name="Baek K."/>
        </authorList>
    </citation>
    <scope>NUCLEOTIDE SEQUENCE</scope>
    <source>
        <strain evidence="3">S481</strain>
    </source>
</reference>
<dbReference type="KEGG" id="fuv:JR347_11770"/>
<dbReference type="AlphaFoldDB" id="A0A974WEE6"/>
<dbReference type="PIRSF" id="PIRSF036542">
    <property type="entry name" value="SpmA_SpmB"/>
    <property type="match status" value="1"/>
</dbReference>
<sequence length="410" mass="44709">MTLNYIWFAFFIVAFLTALVKVIFFGDTQVFTDIVNSTFEMSKTGFEISIYLTGVMALWLGLMKIGEEGGMVRILSRLVGPFFSKLFPDIPKDHPAQGAIIMNFSANILGLDNAATPLGLKAMNEMQELNTDKEKASNSQIMFLVLNTSGLSIIPLTILVDRSVLNASNPTDVFLPILLATFCSTIVGLITVSIYQKINLWDRVILSYLGGLTLFIGLLVYYLTTLNPAELDRFSGFASNFIIFSIMISFLVLGFKNKVDLYGTFIEGAKEGFQIAVKIIPYLIAILVGIGVFRASGAMDYLIEGLRIIVSASGLNTDFVDALPVAVMKPLSGGAARGMMIETIKTHGADSFVGQMASVFRGATETTFYIVAVYFGSVNIKNIRYAITAGLIADIAGIIAAIVFGYMFFH</sequence>
<feature type="transmembrane region" description="Helical" evidence="1">
    <location>
        <begin position="236"/>
        <end position="255"/>
    </location>
</feature>
<dbReference type="PANTHER" id="PTHR35793">
    <property type="entry name" value="INNER MEMBRANE PROTEIN YJIG"/>
    <property type="match status" value="1"/>
</dbReference>
<dbReference type="InterPro" id="IPR011642">
    <property type="entry name" value="Gate_dom"/>
</dbReference>
<dbReference type="PANTHER" id="PTHR35793:SF2">
    <property type="entry name" value="INNER MEMBRANE PROTEIN YJIG"/>
    <property type="match status" value="1"/>
</dbReference>
<accession>A0A974WEE6</accession>
<dbReference type="InterPro" id="IPR052549">
    <property type="entry name" value="SpmB"/>
</dbReference>
<dbReference type="EMBL" id="CP070608">
    <property type="protein sequence ID" value="QSE96285.1"/>
    <property type="molecule type" value="Genomic_DNA"/>
</dbReference>
<feature type="domain" description="Nucleoside transporter/FeoB GTPase Gate" evidence="2">
    <location>
        <begin position="52"/>
        <end position="157"/>
    </location>
</feature>
<dbReference type="Proteomes" id="UP000662783">
    <property type="component" value="Chromosome"/>
</dbReference>
<protein>
    <recommendedName>
        <fullName evidence="2">Nucleoside transporter/FeoB GTPase Gate domain-containing protein</fullName>
    </recommendedName>
</protein>
<keyword evidence="4" id="KW-1185">Reference proteome</keyword>
<feature type="transmembrane region" description="Helical" evidence="1">
    <location>
        <begin position="275"/>
        <end position="293"/>
    </location>
</feature>
<feature type="transmembrane region" description="Helical" evidence="1">
    <location>
        <begin position="204"/>
        <end position="224"/>
    </location>
</feature>
<evidence type="ECO:0000259" key="2">
    <source>
        <dbReference type="Pfam" id="PF07670"/>
    </source>
</evidence>
<organism evidence="3 4">
    <name type="scientific">Fulvivirga lutea</name>
    <dbReference type="NCBI Taxonomy" id="2810512"/>
    <lineage>
        <taxon>Bacteria</taxon>
        <taxon>Pseudomonadati</taxon>
        <taxon>Bacteroidota</taxon>
        <taxon>Cytophagia</taxon>
        <taxon>Cytophagales</taxon>
        <taxon>Fulvivirgaceae</taxon>
        <taxon>Fulvivirga</taxon>
    </lineage>
</organism>
<dbReference type="GO" id="GO:0005886">
    <property type="term" value="C:plasma membrane"/>
    <property type="evidence" value="ECO:0007669"/>
    <property type="project" value="TreeGrafter"/>
</dbReference>